<evidence type="ECO:0000256" key="2">
    <source>
        <dbReference type="SAM" id="SignalP"/>
    </source>
</evidence>
<dbReference type="GO" id="GO:0019853">
    <property type="term" value="P:L-ascorbic acid biosynthetic process"/>
    <property type="evidence" value="ECO:0007669"/>
    <property type="project" value="TreeGrafter"/>
</dbReference>
<dbReference type="STRING" id="905079.L1J785"/>
<dbReference type="PANTHER" id="PTHR10907:SF47">
    <property type="entry name" value="REGUCALCIN"/>
    <property type="match status" value="1"/>
</dbReference>
<keyword evidence="2" id="KW-0732">Signal</keyword>
<evidence type="ECO:0000313" key="5">
    <source>
        <dbReference type="EnsemblProtists" id="EKX43940"/>
    </source>
</evidence>
<dbReference type="InterPro" id="IPR013658">
    <property type="entry name" value="SGL"/>
</dbReference>
<evidence type="ECO:0000256" key="1">
    <source>
        <dbReference type="ARBA" id="ARBA00008853"/>
    </source>
</evidence>
<dbReference type="GO" id="GO:0004341">
    <property type="term" value="F:gluconolactonase activity"/>
    <property type="evidence" value="ECO:0007669"/>
    <property type="project" value="TreeGrafter"/>
</dbReference>
<dbReference type="Pfam" id="PF08450">
    <property type="entry name" value="SGL"/>
    <property type="match status" value="1"/>
</dbReference>
<dbReference type="Gene3D" id="2.120.10.30">
    <property type="entry name" value="TolB, C-terminal domain"/>
    <property type="match status" value="1"/>
</dbReference>
<dbReference type="GeneID" id="17300710"/>
<comment type="similarity">
    <text evidence="1">Belongs to the SMP-30/CGR1 family.</text>
</comment>
<keyword evidence="6" id="KW-1185">Reference proteome</keyword>
<dbReference type="EnsemblProtists" id="EKX43940">
    <property type="protein sequence ID" value="EKX43940"/>
    <property type="gene ID" value="GUITHDRAFT_140080"/>
</dbReference>
<gene>
    <name evidence="4" type="ORF">GUITHDRAFT_140080</name>
</gene>
<dbReference type="InterPro" id="IPR011042">
    <property type="entry name" value="6-blade_b-propeller_TolB-like"/>
</dbReference>
<dbReference type="SUPFAM" id="SSF63829">
    <property type="entry name" value="Calcium-dependent phosphotriesterase"/>
    <property type="match status" value="1"/>
</dbReference>
<feature type="chain" id="PRO_5008771050" description="SMP-30/Gluconolactonase/LRE-like region domain-containing protein" evidence="2">
    <location>
        <begin position="24"/>
        <end position="299"/>
    </location>
</feature>
<name>L1J785_GUITC</name>
<dbReference type="GO" id="GO:0005509">
    <property type="term" value="F:calcium ion binding"/>
    <property type="evidence" value="ECO:0007669"/>
    <property type="project" value="TreeGrafter"/>
</dbReference>
<accession>L1J785</accession>
<dbReference type="RefSeq" id="XP_005830920.1">
    <property type="nucleotide sequence ID" value="XM_005830863.1"/>
</dbReference>
<evidence type="ECO:0000313" key="6">
    <source>
        <dbReference type="Proteomes" id="UP000011087"/>
    </source>
</evidence>
<evidence type="ECO:0000313" key="4">
    <source>
        <dbReference type="EMBL" id="EKX43940.1"/>
    </source>
</evidence>
<dbReference type="HOGENOM" id="CLU_036110_3_2_1"/>
<dbReference type="PaxDb" id="55529-EKX43940"/>
<dbReference type="KEGG" id="gtt:GUITHDRAFT_140080"/>
<proteinExistence type="inferred from homology"/>
<dbReference type="PANTHER" id="PTHR10907">
    <property type="entry name" value="REGUCALCIN"/>
    <property type="match status" value="1"/>
</dbReference>
<evidence type="ECO:0000259" key="3">
    <source>
        <dbReference type="Pfam" id="PF08450"/>
    </source>
</evidence>
<dbReference type="EMBL" id="JH993007">
    <property type="protein sequence ID" value="EKX43940.1"/>
    <property type="molecule type" value="Genomic_DNA"/>
</dbReference>
<protein>
    <recommendedName>
        <fullName evidence="3">SMP-30/Gluconolactonase/LRE-like region domain-containing protein</fullName>
    </recommendedName>
</protein>
<dbReference type="AlphaFoldDB" id="L1J785"/>
<dbReference type="Proteomes" id="UP000011087">
    <property type="component" value="Unassembled WGS sequence"/>
</dbReference>
<dbReference type="OrthoDB" id="423498at2759"/>
<sequence>MQRSASWAVAACMLLAGFGAGHAGRRGWGRAVREGMTWLARSPVWDCVNDRLHFADVLGEKVLSYSPATSKCQQIKQGEDVFIQSPDGLNFVEARNDPEGRLWLANAYEPDKEPMFPCNPIAKLFCIRPPAGWAAEDNLDGLVHQYGPNMVMKEKLVGFQGCRGIDFWESPAETDSATRHLLVLNGTARVLQSYLVLKENGTVIEDSQKIMLQFGSEGDQLMQPACFCIDSEGKVWVAFEGSEKLVRYDVETGAALQHVELPTKRVTGMAFGGETLEDLYVTVSHKSVMCLAAWASSRP</sequence>
<feature type="signal peptide" evidence="2">
    <location>
        <begin position="1"/>
        <end position="23"/>
    </location>
</feature>
<reference evidence="4 6" key="1">
    <citation type="journal article" date="2012" name="Nature">
        <title>Algal genomes reveal evolutionary mosaicism and the fate of nucleomorphs.</title>
        <authorList>
            <consortium name="DOE Joint Genome Institute"/>
            <person name="Curtis B.A."/>
            <person name="Tanifuji G."/>
            <person name="Burki F."/>
            <person name="Gruber A."/>
            <person name="Irimia M."/>
            <person name="Maruyama S."/>
            <person name="Arias M.C."/>
            <person name="Ball S.G."/>
            <person name="Gile G.H."/>
            <person name="Hirakawa Y."/>
            <person name="Hopkins J.F."/>
            <person name="Kuo A."/>
            <person name="Rensing S.A."/>
            <person name="Schmutz J."/>
            <person name="Symeonidi A."/>
            <person name="Elias M."/>
            <person name="Eveleigh R.J."/>
            <person name="Herman E.K."/>
            <person name="Klute M.J."/>
            <person name="Nakayama T."/>
            <person name="Obornik M."/>
            <person name="Reyes-Prieto A."/>
            <person name="Armbrust E.V."/>
            <person name="Aves S.J."/>
            <person name="Beiko R.G."/>
            <person name="Coutinho P."/>
            <person name="Dacks J.B."/>
            <person name="Durnford D.G."/>
            <person name="Fast N.M."/>
            <person name="Green B.R."/>
            <person name="Grisdale C.J."/>
            <person name="Hempel F."/>
            <person name="Henrissat B."/>
            <person name="Hoppner M.P."/>
            <person name="Ishida K."/>
            <person name="Kim E."/>
            <person name="Koreny L."/>
            <person name="Kroth P.G."/>
            <person name="Liu Y."/>
            <person name="Malik S.B."/>
            <person name="Maier U.G."/>
            <person name="McRose D."/>
            <person name="Mock T."/>
            <person name="Neilson J.A."/>
            <person name="Onodera N.T."/>
            <person name="Poole A.M."/>
            <person name="Pritham E.J."/>
            <person name="Richards T.A."/>
            <person name="Rocap G."/>
            <person name="Roy S.W."/>
            <person name="Sarai C."/>
            <person name="Schaack S."/>
            <person name="Shirato S."/>
            <person name="Slamovits C.H."/>
            <person name="Spencer D.F."/>
            <person name="Suzuki S."/>
            <person name="Worden A.Z."/>
            <person name="Zauner S."/>
            <person name="Barry K."/>
            <person name="Bell C."/>
            <person name="Bharti A.K."/>
            <person name="Crow J.A."/>
            <person name="Grimwood J."/>
            <person name="Kramer R."/>
            <person name="Lindquist E."/>
            <person name="Lucas S."/>
            <person name="Salamov A."/>
            <person name="McFadden G.I."/>
            <person name="Lane C.E."/>
            <person name="Keeling P.J."/>
            <person name="Gray M.W."/>
            <person name="Grigoriev I.V."/>
            <person name="Archibald J.M."/>
        </authorList>
    </citation>
    <scope>NUCLEOTIDE SEQUENCE</scope>
    <source>
        <strain evidence="4 6">CCMP2712</strain>
    </source>
</reference>
<feature type="domain" description="SMP-30/Gluconolactonase/LRE-like region" evidence="3">
    <location>
        <begin position="181"/>
        <end position="284"/>
    </location>
</feature>
<reference evidence="6" key="2">
    <citation type="submission" date="2012-11" db="EMBL/GenBank/DDBJ databases">
        <authorList>
            <person name="Kuo A."/>
            <person name="Curtis B.A."/>
            <person name="Tanifuji G."/>
            <person name="Burki F."/>
            <person name="Gruber A."/>
            <person name="Irimia M."/>
            <person name="Maruyama S."/>
            <person name="Arias M.C."/>
            <person name="Ball S.G."/>
            <person name="Gile G.H."/>
            <person name="Hirakawa Y."/>
            <person name="Hopkins J.F."/>
            <person name="Rensing S.A."/>
            <person name="Schmutz J."/>
            <person name="Symeonidi A."/>
            <person name="Elias M."/>
            <person name="Eveleigh R.J."/>
            <person name="Herman E.K."/>
            <person name="Klute M.J."/>
            <person name="Nakayama T."/>
            <person name="Obornik M."/>
            <person name="Reyes-Prieto A."/>
            <person name="Armbrust E.V."/>
            <person name="Aves S.J."/>
            <person name="Beiko R.G."/>
            <person name="Coutinho P."/>
            <person name="Dacks J.B."/>
            <person name="Durnford D.G."/>
            <person name="Fast N.M."/>
            <person name="Green B.R."/>
            <person name="Grisdale C."/>
            <person name="Hempe F."/>
            <person name="Henrissat B."/>
            <person name="Hoppner M.P."/>
            <person name="Ishida K.-I."/>
            <person name="Kim E."/>
            <person name="Koreny L."/>
            <person name="Kroth P.G."/>
            <person name="Liu Y."/>
            <person name="Malik S.-B."/>
            <person name="Maier U.G."/>
            <person name="McRose D."/>
            <person name="Mock T."/>
            <person name="Neilson J.A."/>
            <person name="Onodera N.T."/>
            <person name="Poole A.M."/>
            <person name="Pritham E.J."/>
            <person name="Richards T.A."/>
            <person name="Rocap G."/>
            <person name="Roy S.W."/>
            <person name="Sarai C."/>
            <person name="Schaack S."/>
            <person name="Shirato S."/>
            <person name="Slamovits C.H."/>
            <person name="Spencer D.F."/>
            <person name="Suzuki S."/>
            <person name="Worden A.Z."/>
            <person name="Zauner S."/>
            <person name="Barry K."/>
            <person name="Bell C."/>
            <person name="Bharti A.K."/>
            <person name="Crow J.A."/>
            <person name="Grimwood J."/>
            <person name="Kramer R."/>
            <person name="Lindquist E."/>
            <person name="Lucas S."/>
            <person name="Salamov A."/>
            <person name="McFadden G.I."/>
            <person name="Lane C.E."/>
            <person name="Keeling P.J."/>
            <person name="Gray M.W."/>
            <person name="Grigoriev I.V."/>
            <person name="Archibald J.M."/>
        </authorList>
    </citation>
    <scope>NUCLEOTIDE SEQUENCE</scope>
    <source>
        <strain evidence="6">CCMP2712</strain>
    </source>
</reference>
<reference evidence="5" key="3">
    <citation type="submission" date="2016-03" db="UniProtKB">
        <authorList>
            <consortium name="EnsemblProtists"/>
        </authorList>
    </citation>
    <scope>IDENTIFICATION</scope>
</reference>
<organism evidence="4">
    <name type="scientific">Guillardia theta (strain CCMP2712)</name>
    <name type="common">Cryptophyte</name>
    <dbReference type="NCBI Taxonomy" id="905079"/>
    <lineage>
        <taxon>Eukaryota</taxon>
        <taxon>Cryptophyceae</taxon>
        <taxon>Pyrenomonadales</taxon>
        <taxon>Geminigeraceae</taxon>
        <taxon>Guillardia</taxon>
    </lineage>
</organism>